<dbReference type="SUPFAM" id="SSF52058">
    <property type="entry name" value="L domain-like"/>
    <property type="match status" value="1"/>
</dbReference>
<dbReference type="InterPro" id="IPR003961">
    <property type="entry name" value="FN3_dom"/>
</dbReference>
<dbReference type="AlphaFoldDB" id="A0A2N0VGC9"/>
<dbReference type="CDD" id="cd00063">
    <property type="entry name" value="FN3"/>
    <property type="match status" value="1"/>
</dbReference>
<dbReference type="PANTHER" id="PTHR48064:SF6">
    <property type="entry name" value="RECEPTOR-LIKE PROTEIN KINASE 2"/>
    <property type="match status" value="1"/>
</dbReference>
<dbReference type="InterPro" id="IPR036116">
    <property type="entry name" value="FN3_sf"/>
</dbReference>
<proteinExistence type="predicted"/>
<evidence type="ECO:0000313" key="4">
    <source>
        <dbReference type="Proteomes" id="UP000233398"/>
    </source>
</evidence>
<feature type="compositionally biased region" description="Polar residues" evidence="1">
    <location>
        <begin position="583"/>
        <end position="611"/>
    </location>
</feature>
<dbReference type="PANTHER" id="PTHR48064">
    <property type="entry name" value="OS01G0750400 PROTEIN"/>
    <property type="match status" value="1"/>
</dbReference>
<evidence type="ECO:0000259" key="2">
    <source>
        <dbReference type="PROSITE" id="PS50853"/>
    </source>
</evidence>
<comment type="caution">
    <text evidence="3">The sequence shown here is derived from an EMBL/GenBank/DDBJ whole genome shotgun (WGS) entry which is preliminary data.</text>
</comment>
<feature type="region of interest" description="Disordered" evidence="1">
    <location>
        <begin position="572"/>
        <end position="611"/>
    </location>
</feature>
<feature type="domain" description="Fibronectin type-III" evidence="2">
    <location>
        <begin position="592"/>
        <end position="685"/>
    </location>
</feature>
<evidence type="ECO:0000313" key="3">
    <source>
        <dbReference type="EMBL" id="PKD43256.1"/>
    </source>
</evidence>
<feature type="compositionally biased region" description="Acidic residues" evidence="1">
    <location>
        <begin position="684"/>
        <end position="700"/>
    </location>
</feature>
<dbReference type="InterPro" id="IPR032675">
    <property type="entry name" value="LRR_dom_sf"/>
</dbReference>
<dbReference type="SUPFAM" id="SSF49265">
    <property type="entry name" value="Fibronectin type III"/>
    <property type="match status" value="2"/>
</dbReference>
<dbReference type="Gene3D" id="3.80.10.10">
    <property type="entry name" value="Ribonuclease Inhibitor"/>
    <property type="match status" value="3"/>
</dbReference>
<dbReference type="InterPro" id="IPR026444">
    <property type="entry name" value="Secre_tail"/>
</dbReference>
<dbReference type="PROSITE" id="PS50853">
    <property type="entry name" value="FN3"/>
    <property type="match status" value="2"/>
</dbReference>
<feature type="domain" description="Fibronectin type-III" evidence="2">
    <location>
        <begin position="708"/>
        <end position="807"/>
    </location>
</feature>
<dbReference type="InterPro" id="IPR013783">
    <property type="entry name" value="Ig-like_fold"/>
</dbReference>
<reference evidence="3 4" key="1">
    <citation type="submission" date="2017-11" db="EMBL/GenBank/DDBJ databases">
        <title>Rhodohalobacter 15182 sp. nov., isolated from a salt lake.</title>
        <authorList>
            <person name="Han S."/>
        </authorList>
    </citation>
    <scope>NUCLEOTIDE SEQUENCE [LARGE SCALE GENOMIC DNA]</scope>
    <source>
        <strain evidence="3 4">15182</strain>
    </source>
</reference>
<dbReference type="OrthoDB" id="905070at2"/>
<accession>A0A2N0VGC9</accession>
<gene>
    <name evidence="3" type="ORF">CWD77_11620</name>
</gene>
<dbReference type="Pfam" id="PF18962">
    <property type="entry name" value="Por_Secre_tail"/>
    <property type="match status" value="1"/>
</dbReference>
<dbReference type="Gene3D" id="2.60.40.10">
    <property type="entry name" value="Immunoglobulins"/>
    <property type="match status" value="2"/>
</dbReference>
<dbReference type="Proteomes" id="UP000233398">
    <property type="component" value="Unassembled WGS sequence"/>
</dbReference>
<feature type="region of interest" description="Disordered" evidence="1">
    <location>
        <begin position="684"/>
        <end position="718"/>
    </location>
</feature>
<organism evidence="3 4">
    <name type="scientific">Rhodohalobacter barkolensis</name>
    <dbReference type="NCBI Taxonomy" id="2053187"/>
    <lineage>
        <taxon>Bacteria</taxon>
        <taxon>Pseudomonadati</taxon>
        <taxon>Balneolota</taxon>
        <taxon>Balneolia</taxon>
        <taxon>Balneolales</taxon>
        <taxon>Balneolaceae</taxon>
        <taxon>Rhodohalobacter</taxon>
    </lineage>
</organism>
<protein>
    <recommendedName>
        <fullName evidence="2">Fibronectin type-III domain-containing protein</fullName>
    </recommendedName>
</protein>
<sequence length="900" mass="100167">MLNPLKNQKRMRSLKLFLLLISSIIIIPITTLSQNKDSLEGDFEALQDIYEVTNGHDWTNNSGWETMTPENMGSAYGVTVNNSGRVTELRLFNNNLRNYITDSKNEPVLSEDGRYQLIDGYALKESIGNLKKLEYIDIRLNKLTGDIPLSFWELSNLRVASLGYRQVNVVDLETTKWPYPEKDDYIGNKFTGGIPSSISNMVNLERLFLERNYFYDTTIPSELFSLPKIEFIALNHNGHTGNIDNVGNAKTLKNLQIRGSDPHHSRGDNPINEILTGPLPESLGGLQNLQTVRFGGQGFTGEIPQSWSNLPSLVLLLLGGNPLSGDFPSHINNRNLPKLHTFSIKNTNIKSSIDPEYDSNKFSYYVISQTEVSGSLPDTWKNSSSPGFFNGMKIIEMQDLGLNGEFIDDLSSMYQLRHIFAHGNNFTGSLPSDWPSATSVARIYLSDNDFSGAIPATLGNMTSTTYILFGDNRLNSYEVGAISPVNLDGDGNYVSGMRGIKTFKVENNSLSQSDLDQIILDMWANVQSRLGTEWENWGTNGILDISNQSTGAGPSNTNEVNNAIQKLESAGWSVKFDGDRTPQDNSGDGDTSPTIPTLNSPSNGSTNISLSPEFTWSNERADSYRLRVKIAGSSSYVIDQNVDGTSFTPSVQLQHNTQYQWQVRSIQDGNSSSWSSSRQFTTVLDEENGGGDGSGDDEGKEEPGQIDAPVQISPQNKATNVPNSIRLKWDPVADAEHYIIHVTRENEKGEHEEFFYSDAEGVVITETEYTINRSTLPNRVHSWRVQAVIRDTKGSWSPVWQFTTANTDEASEFRTELGQNYPNPFNPTTQIRFTIAESQQVSLKVYNMAGQLVTNLVDNVDYSAGTHEVNFNASNLASGIYFYRFITGSEIVTRKMTLMK</sequence>
<keyword evidence="4" id="KW-1185">Reference proteome</keyword>
<dbReference type="Gene3D" id="2.60.40.4070">
    <property type="match status" value="1"/>
</dbReference>
<dbReference type="NCBIfam" id="TIGR04183">
    <property type="entry name" value="Por_Secre_tail"/>
    <property type="match status" value="1"/>
</dbReference>
<evidence type="ECO:0000256" key="1">
    <source>
        <dbReference type="SAM" id="MobiDB-lite"/>
    </source>
</evidence>
<dbReference type="EMBL" id="PISP01000003">
    <property type="protein sequence ID" value="PKD43256.1"/>
    <property type="molecule type" value="Genomic_DNA"/>
</dbReference>
<dbReference type="InterPro" id="IPR053038">
    <property type="entry name" value="RLP_Defense"/>
</dbReference>
<name>A0A2N0VGC9_9BACT</name>